<comment type="subcellular location">
    <subcellularLocation>
        <location evidence="1">Membrane</location>
        <topology evidence="1">Multi-pass membrane protein</topology>
    </subcellularLocation>
</comment>
<proteinExistence type="predicted"/>
<comment type="caution">
    <text evidence="7">The sequence shown here is derived from an EMBL/GenBank/DDBJ whole genome shotgun (WGS) entry which is preliminary data.</text>
</comment>
<dbReference type="GO" id="GO:0016020">
    <property type="term" value="C:membrane"/>
    <property type="evidence" value="ECO:0007669"/>
    <property type="project" value="UniProtKB-SubCell"/>
</dbReference>
<feature type="transmembrane region" description="Helical" evidence="5">
    <location>
        <begin position="118"/>
        <end position="143"/>
    </location>
</feature>
<keyword evidence="8" id="KW-1185">Reference proteome</keyword>
<name>A0A4R7B883_9NEIS</name>
<evidence type="ECO:0000256" key="5">
    <source>
        <dbReference type="SAM" id="Phobius"/>
    </source>
</evidence>
<sequence>MMLLLLGLLVFIGMHSVRIWAPAWRGAQITRLGWLYWRAIHSLAALVGLVLIVKGYAEARALPGVYWQLPFAARHGMLLVMLLSFILLTASQVPGSHIKQRVGHPMSLGLVLWSSMHLLFNGRPAALVLFGAFLAWSLTLTVVSLRRDRAAGVQYPEGRLSRDLLVCAIGVVAWLTFILVLHQRLIGVAIL</sequence>
<evidence type="ECO:0000256" key="1">
    <source>
        <dbReference type="ARBA" id="ARBA00004141"/>
    </source>
</evidence>
<feature type="transmembrane region" description="Helical" evidence="5">
    <location>
        <begin position="78"/>
        <end position="98"/>
    </location>
</feature>
<evidence type="ECO:0000259" key="6">
    <source>
        <dbReference type="Pfam" id="PF07298"/>
    </source>
</evidence>
<keyword evidence="3 5" id="KW-1133">Transmembrane helix</keyword>
<gene>
    <name evidence="7" type="ORF">DFP86_10675</name>
</gene>
<feature type="domain" description="NnrU" evidence="6">
    <location>
        <begin position="3"/>
        <end position="189"/>
    </location>
</feature>
<accession>A0A4R7B883</accession>
<keyword evidence="4 5" id="KW-0472">Membrane</keyword>
<dbReference type="OrthoDB" id="5293641at2"/>
<dbReference type="EMBL" id="SNZP01000006">
    <property type="protein sequence ID" value="TDR79936.1"/>
    <property type="molecule type" value="Genomic_DNA"/>
</dbReference>
<dbReference type="Pfam" id="PF07298">
    <property type="entry name" value="NnrU"/>
    <property type="match status" value="1"/>
</dbReference>
<dbReference type="RefSeq" id="WP_133680169.1">
    <property type="nucleotide sequence ID" value="NZ_SNZP01000006.1"/>
</dbReference>
<evidence type="ECO:0000313" key="8">
    <source>
        <dbReference type="Proteomes" id="UP000295611"/>
    </source>
</evidence>
<dbReference type="Proteomes" id="UP000295611">
    <property type="component" value="Unassembled WGS sequence"/>
</dbReference>
<dbReference type="InterPro" id="IPR009915">
    <property type="entry name" value="NnrU_dom"/>
</dbReference>
<feature type="transmembrane region" description="Helical" evidence="5">
    <location>
        <begin position="164"/>
        <end position="182"/>
    </location>
</feature>
<protein>
    <submittedName>
        <fullName evidence="7">Putative membrane protein</fullName>
    </submittedName>
</protein>
<dbReference type="AlphaFoldDB" id="A0A4R7B883"/>
<evidence type="ECO:0000256" key="2">
    <source>
        <dbReference type="ARBA" id="ARBA00022692"/>
    </source>
</evidence>
<evidence type="ECO:0000256" key="4">
    <source>
        <dbReference type="ARBA" id="ARBA00023136"/>
    </source>
</evidence>
<feature type="transmembrane region" description="Helical" evidence="5">
    <location>
        <begin position="35"/>
        <end position="57"/>
    </location>
</feature>
<reference evidence="7 8" key="1">
    <citation type="submission" date="2019-03" db="EMBL/GenBank/DDBJ databases">
        <title>Genomic Encyclopedia of Type Strains, Phase III (KMG-III): the genomes of soil and plant-associated and newly described type strains.</title>
        <authorList>
            <person name="Whitman W."/>
        </authorList>
    </citation>
    <scope>NUCLEOTIDE SEQUENCE [LARGE SCALE GENOMIC DNA]</scope>
    <source>
        <strain evidence="7 8">CECT 8976</strain>
    </source>
</reference>
<evidence type="ECO:0000256" key="3">
    <source>
        <dbReference type="ARBA" id="ARBA00022989"/>
    </source>
</evidence>
<evidence type="ECO:0000313" key="7">
    <source>
        <dbReference type="EMBL" id="TDR79936.1"/>
    </source>
</evidence>
<organism evidence="7 8">
    <name type="scientific">Paludibacterium purpuratum</name>
    <dbReference type="NCBI Taxonomy" id="1144873"/>
    <lineage>
        <taxon>Bacteria</taxon>
        <taxon>Pseudomonadati</taxon>
        <taxon>Pseudomonadota</taxon>
        <taxon>Betaproteobacteria</taxon>
        <taxon>Neisseriales</taxon>
        <taxon>Chromobacteriaceae</taxon>
        <taxon>Paludibacterium</taxon>
    </lineage>
</organism>
<keyword evidence="2 5" id="KW-0812">Transmembrane</keyword>